<dbReference type="SUPFAM" id="SSF47576">
    <property type="entry name" value="Calponin-homology domain, CH-domain"/>
    <property type="match status" value="1"/>
</dbReference>
<comment type="caution">
    <text evidence="3">The sequence shown here is derived from an EMBL/GenBank/DDBJ whole genome shotgun (WGS) entry which is preliminary data.</text>
</comment>
<dbReference type="OrthoDB" id="206130at2759"/>
<dbReference type="PANTHER" id="PTHR46756:SF18">
    <property type="entry name" value="GAS2-LIKE PROTEIN PICKLED EGGS"/>
    <property type="match status" value="1"/>
</dbReference>
<proteinExistence type="predicted"/>
<dbReference type="SMART" id="SM00033">
    <property type="entry name" value="CH"/>
    <property type="match status" value="1"/>
</dbReference>
<feature type="domain" description="Calponin-homology (CH)" evidence="2">
    <location>
        <begin position="42"/>
        <end position="174"/>
    </location>
</feature>
<dbReference type="InterPro" id="IPR001715">
    <property type="entry name" value="CH_dom"/>
</dbReference>
<dbReference type="GO" id="GO:0008017">
    <property type="term" value="F:microtubule binding"/>
    <property type="evidence" value="ECO:0007669"/>
    <property type="project" value="TreeGrafter"/>
</dbReference>
<feature type="compositionally biased region" description="Basic and acidic residues" evidence="1">
    <location>
        <begin position="251"/>
        <end position="262"/>
    </location>
</feature>
<organism evidence="3 4">
    <name type="scientific">Amphibalanus amphitrite</name>
    <name type="common">Striped barnacle</name>
    <name type="synonym">Balanus amphitrite</name>
    <dbReference type="NCBI Taxonomy" id="1232801"/>
    <lineage>
        <taxon>Eukaryota</taxon>
        <taxon>Metazoa</taxon>
        <taxon>Ecdysozoa</taxon>
        <taxon>Arthropoda</taxon>
        <taxon>Crustacea</taxon>
        <taxon>Multicrustacea</taxon>
        <taxon>Cirripedia</taxon>
        <taxon>Thoracica</taxon>
        <taxon>Thoracicalcarea</taxon>
        <taxon>Balanomorpha</taxon>
        <taxon>Balanoidea</taxon>
        <taxon>Balanidae</taxon>
        <taxon>Amphibalaninae</taxon>
        <taxon>Amphibalanus</taxon>
    </lineage>
</organism>
<dbReference type="CDD" id="cd21268">
    <property type="entry name" value="CH_GAS2L1_2"/>
    <property type="match status" value="1"/>
</dbReference>
<dbReference type="GO" id="GO:0051764">
    <property type="term" value="P:actin crosslink formation"/>
    <property type="evidence" value="ECO:0007669"/>
    <property type="project" value="TreeGrafter"/>
</dbReference>
<dbReference type="GO" id="GO:0035371">
    <property type="term" value="C:microtubule plus-end"/>
    <property type="evidence" value="ECO:0007669"/>
    <property type="project" value="TreeGrafter"/>
</dbReference>
<dbReference type="EMBL" id="VIIS01001253">
    <property type="protein sequence ID" value="KAF0300549.1"/>
    <property type="molecule type" value="Genomic_DNA"/>
</dbReference>
<reference evidence="3 4" key="1">
    <citation type="submission" date="2019-07" db="EMBL/GenBank/DDBJ databases">
        <title>Draft genome assembly of a fouling barnacle, Amphibalanus amphitrite (Darwin, 1854): The first reference genome for Thecostraca.</title>
        <authorList>
            <person name="Kim W."/>
        </authorList>
    </citation>
    <scope>NUCLEOTIDE SEQUENCE [LARGE SCALE GENOMIC DNA]</scope>
    <source>
        <strain evidence="3">SNU_AA5</strain>
        <tissue evidence="3">Soma without cirri and trophi</tissue>
    </source>
</reference>
<feature type="region of interest" description="Disordered" evidence="1">
    <location>
        <begin position="197"/>
        <end position="262"/>
    </location>
</feature>
<sequence>MTPGMTPPPQTESASLDVSGDGIMHLEPRPFRPFKTSEEYLYAMKEDLAEWLNTLYGLHMTAENFMEVLETGVVLCGHANSVRRCADQYQTEHVGASRSTLLSRLSACPPGRCPTTGQARAGSFFARDNIHNFIRWCNELGVLDCLMFETEDLVSRKNEKHVILCLLEIARRGAKFGMAAPILVQFEQQIDREIAREQAGEDAEDAEDEQELEDEPEEPPMVYGPTQQVVTNDLKSLDEMEPDQQPGRQGRGLDEDPSDEARLSFAAQGSFYNLTLHRAPNFVDP</sequence>
<feature type="compositionally biased region" description="Acidic residues" evidence="1">
    <location>
        <begin position="200"/>
        <end position="218"/>
    </location>
</feature>
<dbReference type="Pfam" id="PF00307">
    <property type="entry name" value="CH"/>
    <property type="match status" value="1"/>
</dbReference>
<dbReference type="PROSITE" id="PS50021">
    <property type="entry name" value="CH"/>
    <property type="match status" value="1"/>
</dbReference>
<dbReference type="Proteomes" id="UP000440578">
    <property type="component" value="Unassembled WGS sequence"/>
</dbReference>
<dbReference type="GO" id="GO:0005737">
    <property type="term" value="C:cytoplasm"/>
    <property type="evidence" value="ECO:0007669"/>
    <property type="project" value="TreeGrafter"/>
</dbReference>
<dbReference type="GO" id="GO:0001578">
    <property type="term" value="P:microtubule bundle formation"/>
    <property type="evidence" value="ECO:0007669"/>
    <property type="project" value="TreeGrafter"/>
</dbReference>
<accession>A0A6A4W5F4</accession>
<evidence type="ECO:0000313" key="4">
    <source>
        <dbReference type="Proteomes" id="UP000440578"/>
    </source>
</evidence>
<dbReference type="GO" id="GO:0005884">
    <property type="term" value="C:actin filament"/>
    <property type="evidence" value="ECO:0007669"/>
    <property type="project" value="TreeGrafter"/>
</dbReference>
<feature type="compositionally biased region" description="Polar residues" evidence="1">
    <location>
        <begin position="225"/>
        <end position="234"/>
    </location>
</feature>
<dbReference type="PANTHER" id="PTHR46756">
    <property type="entry name" value="TRANSGELIN"/>
    <property type="match status" value="1"/>
</dbReference>
<dbReference type="GO" id="GO:0008093">
    <property type="term" value="F:cytoskeletal anchor activity"/>
    <property type="evidence" value="ECO:0007669"/>
    <property type="project" value="TreeGrafter"/>
</dbReference>
<keyword evidence="4" id="KW-1185">Reference proteome</keyword>
<dbReference type="Gene3D" id="1.10.418.10">
    <property type="entry name" value="Calponin-like domain"/>
    <property type="match status" value="1"/>
</dbReference>
<dbReference type="AlphaFoldDB" id="A0A6A4W5F4"/>
<evidence type="ECO:0000313" key="3">
    <source>
        <dbReference type="EMBL" id="KAF0300549.1"/>
    </source>
</evidence>
<evidence type="ECO:0000256" key="1">
    <source>
        <dbReference type="SAM" id="MobiDB-lite"/>
    </source>
</evidence>
<dbReference type="GO" id="GO:0051015">
    <property type="term" value="F:actin filament binding"/>
    <property type="evidence" value="ECO:0007669"/>
    <property type="project" value="TreeGrafter"/>
</dbReference>
<dbReference type="GO" id="GO:1904825">
    <property type="term" value="P:protein localization to microtubule plus-end"/>
    <property type="evidence" value="ECO:0007669"/>
    <property type="project" value="TreeGrafter"/>
</dbReference>
<dbReference type="GO" id="GO:0031110">
    <property type="term" value="P:regulation of microtubule polymerization or depolymerization"/>
    <property type="evidence" value="ECO:0007669"/>
    <property type="project" value="TreeGrafter"/>
</dbReference>
<name>A0A6A4W5F4_AMPAM</name>
<dbReference type="GO" id="GO:0001725">
    <property type="term" value="C:stress fiber"/>
    <property type="evidence" value="ECO:0007669"/>
    <property type="project" value="TreeGrafter"/>
</dbReference>
<gene>
    <name evidence="3" type="primary">pigs_2</name>
    <name evidence="3" type="ORF">FJT64_026949</name>
</gene>
<dbReference type="InterPro" id="IPR036872">
    <property type="entry name" value="CH_dom_sf"/>
</dbReference>
<protein>
    <submittedName>
        <fullName evidence="3">GAS2-like protein pickled eggs</fullName>
    </submittedName>
</protein>
<evidence type="ECO:0000259" key="2">
    <source>
        <dbReference type="PROSITE" id="PS50021"/>
    </source>
</evidence>